<dbReference type="GO" id="GO:0000150">
    <property type="term" value="F:DNA strand exchange activity"/>
    <property type="evidence" value="ECO:0007669"/>
    <property type="project" value="InterPro"/>
</dbReference>
<accession>X1H0E6</accession>
<dbReference type="InterPro" id="IPR050639">
    <property type="entry name" value="SSR_resolvase"/>
</dbReference>
<dbReference type="GO" id="GO:0003677">
    <property type="term" value="F:DNA binding"/>
    <property type="evidence" value="ECO:0007669"/>
    <property type="project" value="UniProtKB-KW"/>
</dbReference>
<evidence type="ECO:0000256" key="2">
    <source>
        <dbReference type="ARBA" id="ARBA00023172"/>
    </source>
</evidence>
<protein>
    <recommendedName>
        <fullName evidence="4">Recombinase domain-containing protein</fullName>
    </recommendedName>
</protein>
<dbReference type="Pfam" id="PF07508">
    <property type="entry name" value="Recombinase"/>
    <property type="match status" value="1"/>
</dbReference>
<dbReference type="InterPro" id="IPR011109">
    <property type="entry name" value="DNA_bind_recombinase_dom"/>
</dbReference>
<keyword evidence="2" id="KW-0233">DNA recombination</keyword>
<keyword evidence="3" id="KW-0175">Coiled coil</keyword>
<dbReference type="PANTHER" id="PTHR30461">
    <property type="entry name" value="DNA-INVERTASE FROM LAMBDOID PROPHAGE"/>
    <property type="match status" value="1"/>
</dbReference>
<evidence type="ECO:0000313" key="5">
    <source>
        <dbReference type="EMBL" id="GAH50560.1"/>
    </source>
</evidence>
<dbReference type="Gene3D" id="3.90.1750.20">
    <property type="entry name" value="Putative Large Serine Recombinase, Chain B, Domain 2"/>
    <property type="match status" value="1"/>
</dbReference>
<reference evidence="5" key="1">
    <citation type="journal article" date="2014" name="Front. Microbiol.">
        <title>High frequency of phylogenetically diverse reductive dehalogenase-homologous genes in deep subseafloor sedimentary metagenomes.</title>
        <authorList>
            <person name="Kawai M."/>
            <person name="Futagami T."/>
            <person name="Toyoda A."/>
            <person name="Takaki Y."/>
            <person name="Nishi S."/>
            <person name="Hori S."/>
            <person name="Arai W."/>
            <person name="Tsubouchi T."/>
            <person name="Morono Y."/>
            <person name="Uchiyama I."/>
            <person name="Ito T."/>
            <person name="Fujiyama A."/>
            <person name="Inagaki F."/>
            <person name="Takami H."/>
        </authorList>
    </citation>
    <scope>NUCLEOTIDE SEQUENCE</scope>
    <source>
        <strain evidence="5">Expedition CK06-06</strain>
    </source>
</reference>
<organism evidence="5">
    <name type="scientific">marine sediment metagenome</name>
    <dbReference type="NCBI Taxonomy" id="412755"/>
    <lineage>
        <taxon>unclassified sequences</taxon>
        <taxon>metagenomes</taxon>
        <taxon>ecological metagenomes</taxon>
    </lineage>
</organism>
<comment type="caution">
    <text evidence="5">The sequence shown here is derived from an EMBL/GenBank/DDBJ whole genome shotgun (WGS) entry which is preliminary data.</text>
</comment>
<feature type="non-terminal residue" evidence="5">
    <location>
        <position position="289"/>
    </location>
</feature>
<evidence type="ECO:0000256" key="1">
    <source>
        <dbReference type="ARBA" id="ARBA00023125"/>
    </source>
</evidence>
<sequence length="289" mass="34360">GMKQAVKEGRWCWPAPIGYSNSRDELDKAILVLNKESKYIEEAFLLAKKGTYKQTEIIDKLKKKGFKRINNSLFNRILRNPIYCSLIKTNWFPELIPAMHKSIISQDIFNKVQVILEKKRPNITPQIRNHPDFPLRNFLRCDKCGEKLTASWCKGRSKKYPYYHCRTKGCSLNVRKEVLEEEFYQYLKIFQPKEEILNLFEEIILDVWKKKHEVSLKEVKRLEKEIAVQKDKKERINELAIKGTFDDKTYKEEIQKVNNDILIKQIELNENKIEVDDSESCINFCKYFI</sequence>
<gene>
    <name evidence="5" type="ORF">S03H2_31728</name>
</gene>
<dbReference type="Pfam" id="PF13408">
    <property type="entry name" value="Zn_ribbon_recom"/>
    <property type="match status" value="1"/>
</dbReference>
<evidence type="ECO:0000259" key="4">
    <source>
        <dbReference type="PROSITE" id="PS51737"/>
    </source>
</evidence>
<feature type="non-terminal residue" evidence="5">
    <location>
        <position position="1"/>
    </location>
</feature>
<evidence type="ECO:0000256" key="3">
    <source>
        <dbReference type="SAM" id="Coils"/>
    </source>
</evidence>
<dbReference type="PROSITE" id="PS51737">
    <property type="entry name" value="RECOMBINASE_DNA_BIND"/>
    <property type="match status" value="1"/>
</dbReference>
<dbReference type="InterPro" id="IPR025827">
    <property type="entry name" value="Zn_ribbon_recom_dom"/>
</dbReference>
<keyword evidence="1" id="KW-0238">DNA-binding</keyword>
<dbReference type="PANTHER" id="PTHR30461:SF2">
    <property type="entry name" value="SERINE RECOMBINASE PINE-RELATED"/>
    <property type="match status" value="1"/>
</dbReference>
<feature type="coiled-coil region" evidence="3">
    <location>
        <begin position="205"/>
        <end position="239"/>
    </location>
</feature>
<dbReference type="AlphaFoldDB" id="X1H0E6"/>
<name>X1H0E6_9ZZZZ</name>
<feature type="domain" description="Recombinase" evidence="4">
    <location>
        <begin position="16"/>
        <end position="122"/>
    </location>
</feature>
<dbReference type="EMBL" id="BARU01019255">
    <property type="protein sequence ID" value="GAH50560.1"/>
    <property type="molecule type" value="Genomic_DNA"/>
</dbReference>
<proteinExistence type="predicted"/>
<dbReference type="InterPro" id="IPR038109">
    <property type="entry name" value="DNA_bind_recomb_sf"/>
</dbReference>